<dbReference type="PANTHER" id="PTHR30629">
    <property type="entry name" value="PROPHAGE INTEGRASE"/>
    <property type="match status" value="1"/>
</dbReference>
<keyword evidence="5" id="KW-1185">Reference proteome</keyword>
<reference evidence="5" key="1">
    <citation type="submission" date="2016-10" db="EMBL/GenBank/DDBJ databases">
        <authorList>
            <person name="Varghese N."/>
            <person name="Submissions S."/>
        </authorList>
    </citation>
    <scope>NUCLEOTIDE SEQUENCE [LARGE SCALE GENOMIC DNA]</scope>
    <source>
        <strain evidence="5">DSM 16522</strain>
    </source>
</reference>
<feature type="domain" description="Integrase DNA-binding" evidence="3">
    <location>
        <begin position="3"/>
        <end position="87"/>
    </location>
</feature>
<evidence type="ECO:0000313" key="5">
    <source>
        <dbReference type="Proteomes" id="UP000199011"/>
    </source>
</evidence>
<protein>
    <recommendedName>
        <fullName evidence="3">Integrase DNA-binding domain-containing protein</fullName>
    </recommendedName>
</protein>
<dbReference type="InterPro" id="IPR050808">
    <property type="entry name" value="Phage_Integrase"/>
</dbReference>
<dbReference type="PANTHER" id="PTHR30629:SF2">
    <property type="entry name" value="PROPHAGE INTEGRASE INTS-RELATED"/>
    <property type="match status" value="1"/>
</dbReference>
<dbReference type="STRING" id="53341.SAMN05421579_14721"/>
<evidence type="ECO:0000256" key="1">
    <source>
        <dbReference type="ARBA" id="ARBA00008857"/>
    </source>
</evidence>
<gene>
    <name evidence="4" type="ORF">SAMN05421579_14721</name>
</gene>
<proteinExistence type="inferred from homology"/>
<comment type="similarity">
    <text evidence="1">Belongs to the 'phage' integrase family.</text>
</comment>
<evidence type="ECO:0000259" key="3">
    <source>
        <dbReference type="Pfam" id="PF13356"/>
    </source>
</evidence>
<dbReference type="EMBL" id="FOVO01000047">
    <property type="protein sequence ID" value="SFO03668.1"/>
    <property type="molecule type" value="Genomic_DNA"/>
</dbReference>
<dbReference type="Pfam" id="PF13356">
    <property type="entry name" value="Arm-DNA-bind_3"/>
    <property type="match status" value="1"/>
</dbReference>
<name>A0A1I5DWQ4_9GAMM</name>
<organism evidence="4 5">
    <name type="scientific">Xenorhabdus japonica</name>
    <dbReference type="NCBI Taxonomy" id="53341"/>
    <lineage>
        <taxon>Bacteria</taxon>
        <taxon>Pseudomonadati</taxon>
        <taxon>Pseudomonadota</taxon>
        <taxon>Gammaproteobacteria</taxon>
        <taxon>Enterobacterales</taxon>
        <taxon>Morganellaceae</taxon>
        <taxon>Xenorhabdus</taxon>
    </lineage>
</organism>
<dbReference type="Proteomes" id="UP000199011">
    <property type="component" value="Unassembled WGS sequence"/>
</dbReference>
<dbReference type="Gene3D" id="3.30.160.390">
    <property type="entry name" value="Integrase, DNA-binding domain"/>
    <property type="match status" value="1"/>
</dbReference>
<evidence type="ECO:0000256" key="2">
    <source>
        <dbReference type="ARBA" id="ARBA00022908"/>
    </source>
</evidence>
<accession>A0A1I5DWQ4</accession>
<dbReference type="GO" id="GO:0015074">
    <property type="term" value="P:DNA integration"/>
    <property type="evidence" value="ECO:0007669"/>
    <property type="project" value="UniProtKB-KW"/>
</dbReference>
<evidence type="ECO:0000313" key="4">
    <source>
        <dbReference type="EMBL" id="SFO03668.1"/>
    </source>
</evidence>
<keyword evidence="2" id="KW-0229">DNA integration</keyword>
<dbReference type="InterPro" id="IPR038488">
    <property type="entry name" value="Integrase_DNA-bd_sf"/>
</dbReference>
<sequence>MKLTDLTIKRAKPKEKAYTLADGNGLSLLVDINGSKGWRYRYQFAGKTKMISLGVYPVVTLTEARTKRDEARKLVANGINPSEVRKTEKISAANQIENTFENITREWYEKRVDR</sequence>
<dbReference type="AlphaFoldDB" id="A0A1I5DWQ4"/>
<dbReference type="InterPro" id="IPR025166">
    <property type="entry name" value="Integrase_DNA_bind_dom"/>
</dbReference>